<dbReference type="RefSeq" id="WP_054552148.1">
    <property type="nucleotide sequence ID" value="NZ_LJTC01000003.1"/>
</dbReference>
<dbReference type="PATRIC" id="fig|570156.3.peg.2236"/>
<dbReference type="AlphaFoldDB" id="A0A0P7EH85"/>
<comment type="caution">
    <text evidence="2">The sequence shown here is derived from an EMBL/GenBank/DDBJ whole genome shotgun (WGS) entry which is preliminary data.</text>
</comment>
<accession>A0A0P7EH85</accession>
<dbReference type="OrthoDB" id="6292873at2"/>
<dbReference type="Proteomes" id="UP000050378">
    <property type="component" value="Unassembled WGS sequence"/>
</dbReference>
<organism evidence="2 3">
    <name type="scientific">Pseudoalteromonas lipolytica</name>
    <dbReference type="NCBI Taxonomy" id="570156"/>
    <lineage>
        <taxon>Bacteria</taxon>
        <taxon>Pseudomonadati</taxon>
        <taxon>Pseudomonadota</taxon>
        <taxon>Gammaproteobacteria</taxon>
        <taxon>Alteromonadales</taxon>
        <taxon>Pseudoalteromonadaceae</taxon>
        <taxon>Pseudoalteromonas</taxon>
    </lineage>
</organism>
<reference evidence="2 3" key="1">
    <citation type="submission" date="2015-09" db="EMBL/GenBank/DDBJ databases">
        <title>Draft Genome Sequence of Pseudoalteromonas lipolytica UCD-48B.</title>
        <authorList>
            <person name="Krusor M."/>
            <person name="Coil D.A."/>
            <person name="Lang J.M."/>
            <person name="Eisen J.A."/>
            <person name="Alexiev A."/>
        </authorList>
    </citation>
    <scope>NUCLEOTIDE SEQUENCE [LARGE SCALE GENOMIC DNA]</scope>
    <source>
        <strain evidence="2 3">UCD-48B</strain>
    </source>
</reference>
<keyword evidence="1" id="KW-0812">Transmembrane</keyword>
<gene>
    <name evidence="2" type="ORF">AOG27_06235</name>
</gene>
<feature type="transmembrane region" description="Helical" evidence="1">
    <location>
        <begin position="5"/>
        <end position="25"/>
    </location>
</feature>
<sequence>MKKPILYLSFSLIICFVILKTVPYWPESKLQHVVYVFLNSKSFVKAIRATEQEGYASIQWVQTSAETEVSLAWVAEGAKYKKVSNPDLSRIVVPYKENGFNSLWLQKEGEAWILRKAFSFKSEYGIGEGAYALGKNINPKDVCLPKVQCLEHLFDNWYVIKN</sequence>
<protein>
    <submittedName>
        <fullName evidence="2">Uncharacterized protein</fullName>
    </submittedName>
</protein>
<evidence type="ECO:0000313" key="3">
    <source>
        <dbReference type="Proteomes" id="UP000050378"/>
    </source>
</evidence>
<proteinExistence type="predicted"/>
<dbReference type="EMBL" id="LJTC01000003">
    <property type="protein sequence ID" value="KPM84489.1"/>
    <property type="molecule type" value="Genomic_DNA"/>
</dbReference>
<evidence type="ECO:0000256" key="1">
    <source>
        <dbReference type="SAM" id="Phobius"/>
    </source>
</evidence>
<name>A0A0P7EH85_9GAMM</name>
<evidence type="ECO:0000313" key="2">
    <source>
        <dbReference type="EMBL" id="KPM84489.1"/>
    </source>
</evidence>
<keyword evidence="1" id="KW-1133">Transmembrane helix</keyword>
<dbReference type="STRING" id="570156.AOG27_06235"/>
<keyword evidence="1" id="KW-0472">Membrane</keyword>